<evidence type="ECO:0008006" key="3">
    <source>
        <dbReference type="Google" id="ProtNLM"/>
    </source>
</evidence>
<gene>
    <name evidence="1" type="ORF">ETSY1_20365</name>
</gene>
<organism evidence="1 2">
    <name type="scientific">Entotheonella factor</name>
    <dbReference type="NCBI Taxonomy" id="1429438"/>
    <lineage>
        <taxon>Bacteria</taxon>
        <taxon>Pseudomonadati</taxon>
        <taxon>Nitrospinota/Tectimicrobiota group</taxon>
        <taxon>Candidatus Tectimicrobiota</taxon>
        <taxon>Candidatus Entotheonellia</taxon>
        <taxon>Candidatus Entotheonellales</taxon>
        <taxon>Candidatus Entotheonellaceae</taxon>
        <taxon>Candidatus Entotheonella</taxon>
    </lineage>
</organism>
<dbReference type="EMBL" id="AZHW01000593">
    <property type="protein sequence ID" value="ETW98038.1"/>
    <property type="molecule type" value="Genomic_DNA"/>
</dbReference>
<dbReference type="Proteomes" id="UP000019141">
    <property type="component" value="Unassembled WGS sequence"/>
</dbReference>
<comment type="caution">
    <text evidence="1">The sequence shown here is derived from an EMBL/GenBank/DDBJ whole genome shotgun (WGS) entry which is preliminary data.</text>
</comment>
<accession>W4LIV2</accession>
<keyword evidence="2" id="KW-1185">Reference proteome</keyword>
<proteinExistence type="predicted"/>
<evidence type="ECO:0000313" key="1">
    <source>
        <dbReference type="EMBL" id="ETW98038.1"/>
    </source>
</evidence>
<protein>
    <recommendedName>
        <fullName evidence="3">Alginate export domain-containing protein</fullName>
    </recommendedName>
</protein>
<dbReference type="HOGENOM" id="CLU_613856_0_0_7"/>
<name>W4LIV2_ENTF1</name>
<sequence>MQWFKNHVNPHQGVKAWLPGLLGIILWLGLHVLPASGQNADSIFLIGGNYRLRGIWHNMQDGYFGAPPIGDADDIQRFIDTRLRLSFDLRPNPMIRLNYQLEIGDITFGANNAPIVDDDGRRLENVGGGTGGEAGSDGVNLETKSAYIDIQLPWLSGLSFRGGILGWGDQFDWTILSTDFTGLQLTYQREALWSQLTYLKFSEGSLRRSDDSDWFALDTRYAFSPQTTLTGSVYFWNDDANDNPQTGDDAYQVYAGLKFNTVLFSKALIELSGVFNAGQDFLGQAQNAGPGNLVRGGLTGSRNQGFMANVHVDYPLGRHWLGFTLQYISGERGSRAAIDGSGSDIDAFVSLFNQQYSGFGRSRFTDGGGLELITLGHLNGSTAGLNNVSVSPFFGGGYNGRLLGVLRAKFRATPVLFVYAAAGLDMAAEDNVNGDRLRGIEANAYLHWDIIPKLWLRTGGAYMFAGDWWQNNPDVSLQGFPDPLGLQSQGSVDGIFQFMVRLQYDFG</sequence>
<evidence type="ECO:0000313" key="2">
    <source>
        <dbReference type="Proteomes" id="UP000019141"/>
    </source>
</evidence>
<reference evidence="1 2" key="1">
    <citation type="journal article" date="2014" name="Nature">
        <title>An environmental bacterial taxon with a large and distinct metabolic repertoire.</title>
        <authorList>
            <person name="Wilson M.C."/>
            <person name="Mori T."/>
            <person name="Ruckert C."/>
            <person name="Uria A.R."/>
            <person name="Helf M.J."/>
            <person name="Takada K."/>
            <person name="Gernert C."/>
            <person name="Steffens U.A."/>
            <person name="Heycke N."/>
            <person name="Schmitt S."/>
            <person name="Rinke C."/>
            <person name="Helfrich E.J."/>
            <person name="Brachmann A.O."/>
            <person name="Gurgui C."/>
            <person name="Wakimoto T."/>
            <person name="Kracht M."/>
            <person name="Crusemann M."/>
            <person name="Hentschel U."/>
            <person name="Abe I."/>
            <person name="Matsunaga S."/>
            <person name="Kalinowski J."/>
            <person name="Takeyama H."/>
            <person name="Piel J."/>
        </authorList>
    </citation>
    <scope>NUCLEOTIDE SEQUENCE [LARGE SCALE GENOMIC DNA]</scope>
    <source>
        <strain evidence="2">TSY1</strain>
    </source>
</reference>
<dbReference type="AlphaFoldDB" id="W4LIV2"/>